<feature type="compositionally biased region" description="Acidic residues" evidence="1">
    <location>
        <begin position="52"/>
        <end position="84"/>
    </location>
</feature>
<evidence type="ECO:0000313" key="2">
    <source>
        <dbReference type="EMBL" id="KAL1138239.1"/>
    </source>
</evidence>
<evidence type="ECO:0000313" key="3">
    <source>
        <dbReference type="Proteomes" id="UP001558652"/>
    </source>
</evidence>
<proteinExistence type="predicted"/>
<dbReference type="AlphaFoldDB" id="A0ABD0ZDU0"/>
<gene>
    <name evidence="2" type="ORF">AAG570_009928</name>
</gene>
<evidence type="ECO:0000256" key="1">
    <source>
        <dbReference type="SAM" id="MobiDB-lite"/>
    </source>
</evidence>
<keyword evidence="3" id="KW-1185">Reference proteome</keyword>
<sequence>MARKEVPKMIATLMDGLDKAVRTNDIDMVAQMVTKTEWAIKHLKKKETESLNTEEEDCVEESENGEVEDEIEEDDSSEDDDEESVLTLCEVTDEQVDNYLANVIRDVRGRHLRTSPTYP</sequence>
<comment type="caution">
    <text evidence="2">The sequence shown here is derived from an EMBL/GenBank/DDBJ whole genome shotgun (WGS) entry which is preliminary data.</text>
</comment>
<feature type="region of interest" description="Disordered" evidence="1">
    <location>
        <begin position="46"/>
        <end position="84"/>
    </location>
</feature>
<reference evidence="2 3" key="1">
    <citation type="submission" date="2024-07" db="EMBL/GenBank/DDBJ databases">
        <title>Chromosome-level genome assembly of the water stick insect Ranatra chinensis (Heteroptera: Nepidae).</title>
        <authorList>
            <person name="Liu X."/>
        </authorList>
    </citation>
    <scope>NUCLEOTIDE SEQUENCE [LARGE SCALE GENOMIC DNA]</scope>
    <source>
        <strain evidence="2">Cailab_2021Rc</strain>
        <tissue evidence="2">Muscle</tissue>
    </source>
</reference>
<dbReference type="Proteomes" id="UP001558652">
    <property type="component" value="Unassembled WGS sequence"/>
</dbReference>
<name>A0ABD0ZDU0_9HEMI</name>
<accession>A0ABD0ZDU0</accession>
<dbReference type="EMBL" id="JBFDAA010000004">
    <property type="protein sequence ID" value="KAL1138239.1"/>
    <property type="molecule type" value="Genomic_DNA"/>
</dbReference>
<protein>
    <submittedName>
        <fullName evidence="2">Uncharacterized protein</fullName>
    </submittedName>
</protein>
<organism evidence="2 3">
    <name type="scientific">Ranatra chinensis</name>
    <dbReference type="NCBI Taxonomy" id="642074"/>
    <lineage>
        <taxon>Eukaryota</taxon>
        <taxon>Metazoa</taxon>
        <taxon>Ecdysozoa</taxon>
        <taxon>Arthropoda</taxon>
        <taxon>Hexapoda</taxon>
        <taxon>Insecta</taxon>
        <taxon>Pterygota</taxon>
        <taxon>Neoptera</taxon>
        <taxon>Paraneoptera</taxon>
        <taxon>Hemiptera</taxon>
        <taxon>Heteroptera</taxon>
        <taxon>Panheteroptera</taxon>
        <taxon>Nepomorpha</taxon>
        <taxon>Nepidae</taxon>
        <taxon>Ranatrinae</taxon>
        <taxon>Ranatra</taxon>
    </lineage>
</organism>